<keyword evidence="1" id="KW-0812">Transmembrane</keyword>
<dbReference type="AlphaFoldDB" id="A0A1T5KDQ8"/>
<dbReference type="Proteomes" id="UP000190341">
    <property type="component" value="Unassembled WGS sequence"/>
</dbReference>
<feature type="transmembrane region" description="Helical" evidence="1">
    <location>
        <begin position="57"/>
        <end position="79"/>
    </location>
</feature>
<keyword evidence="4" id="KW-1185">Reference proteome</keyword>
<reference evidence="3 4" key="1">
    <citation type="submission" date="2017-02" db="EMBL/GenBank/DDBJ databases">
        <authorList>
            <person name="Peterson S.W."/>
        </authorList>
    </citation>
    <scope>NUCLEOTIDE SEQUENCE [LARGE SCALE GENOMIC DNA]</scope>
    <source>
        <strain evidence="3 4">P15</strain>
    </source>
</reference>
<proteinExistence type="predicted"/>
<dbReference type="EMBL" id="FUZV01000001">
    <property type="protein sequence ID" value="SKC61659.1"/>
    <property type="molecule type" value="Genomic_DNA"/>
</dbReference>
<dbReference type="OrthoDB" id="1750577at2"/>
<gene>
    <name evidence="3" type="ORF">SAMN06296058_1602</name>
</gene>
<organism evidence="3 4">
    <name type="scientific">Pseudoxanthomonas indica</name>
    <dbReference type="NCBI Taxonomy" id="428993"/>
    <lineage>
        <taxon>Bacteria</taxon>
        <taxon>Pseudomonadati</taxon>
        <taxon>Pseudomonadota</taxon>
        <taxon>Gammaproteobacteria</taxon>
        <taxon>Lysobacterales</taxon>
        <taxon>Lysobacteraceae</taxon>
        <taxon>Pseudoxanthomonas</taxon>
    </lineage>
</organism>
<keyword evidence="1" id="KW-1133">Transmembrane helix</keyword>
<evidence type="ECO:0000256" key="1">
    <source>
        <dbReference type="SAM" id="Phobius"/>
    </source>
</evidence>
<dbReference type="InterPro" id="IPR005182">
    <property type="entry name" value="YdbS-like_PH"/>
</dbReference>
<name>A0A1T5KDQ8_9GAMM</name>
<dbReference type="RefSeq" id="WP_079723890.1">
    <property type="nucleotide sequence ID" value="NZ_BMCL01000002.1"/>
</dbReference>
<evidence type="ECO:0000259" key="2">
    <source>
        <dbReference type="Pfam" id="PF03703"/>
    </source>
</evidence>
<evidence type="ECO:0000313" key="4">
    <source>
        <dbReference type="Proteomes" id="UP000190341"/>
    </source>
</evidence>
<accession>A0A1T5KDQ8</accession>
<evidence type="ECO:0000313" key="3">
    <source>
        <dbReference type="EMBL" id="SKC61659.1"/>
    </source>
</evidence>
<dbReference type="PANTHER" id="PTHR34473:SF3">
    <property type="entry name" value="TRANSMEMBRANE PROTEIN-RELATED"/>
    <property type="match status" value="1"/>
</dbReference>
<dbReference type="PANTHER" id="PTHR34473">
    <property type="entry name" value="UPF0699 TRANSMEMBRANE PROTEIN YDBS"/>
    <property type="match status" value="1"/>
</dbReference>
<dbReference type="Pfam" id="PF03703">
    <property type="entry name" value="bPH_2"/>
    <property type="match status" value="1"/>
</dbReference>
<feature type="domain" description="YdbS-like PH" evidence="2">
    <location>
        <begin position="83"/>
        <end position="161"/>
    </location>
</feature>
<protein>
    <recommendedName>
        <fullName evidence="2">YdbS-like PH domain-containing protein</fullName>
    </recommendedName>
</protein>
<keyword evidence="1" id="KW-0472">Membrane</keyword>
<sequence length="172" mass="18635">MNIEPPDLPTPVPAAADEGWQALPARGGSVAALGGAIGAALPFAGIGFVLAHVSGWVSPWLAAPLLLVVGELIGAWFAWRRHRRLRWRLDDTGFAVRRGNWWQSETHVPISRVQHLDLKRGPIERSLGLSTLVVHTAGSRQATVSVSALDAQDGERLRDRLARQLDHDDALG</sequence>
<dbReference type="STRING" id="428993.SAMN06296058_1602"/>
<feature type="transmembrane region" description="Helical" evidence="1">
    <location>
        <begin position="30"/>
        <end position="51"/>
    </location>
</feature>